<protein>
    <submittedName>
        <fullName evidence="1">Uncharacterized protein</fullName>
    </submittedName>
</protein>
<feature type="non-terminal residue" evidence="1">
    <location>
        <position position="1"/>
    </location>
</feature>
<comment type="caution">
    <text evidence="1">The sequence shown here is derived from an EMBL/GenBank/DDBJ whole genome shotgun (WGS) entry which is preliminary data.</text>
</comment>
<proteinExistence type="predicted"/>
<evidence type="ECO:0000313" key="2">
    <source>
        <dbReference type="Proteomes" id="UP001054837"/>
    </source>
</evidence>
<name>A0AAV4X559_9ARAC</name>
<dbReference type="AlphaFoldDB" id="A0AAV4X559"/>
<keyword evidence="2" id="KW-1185">Reference proteome</keyword>
<accession>A0AAV4X559</accession>
<organism evidence="1 2">
    <name type="scientific">Caerostris darwini</name>
    <dbReference type="NCBI Taxonomy" id="1538125"/>
    <lineage>
        <taxon>Eukaryota</taxon>
        <taxon>Metazoa</taxon>
        <taxon>Ecdysozoa</taxon>
        <taxon>Arthropoda</taxon>
        <taxon>Chelicerata</taxon>
        <taxon>Arachnida</taxon>
        <taxon>Araneae</taxon>
        <taxon>Araneomorphae</taxon>
        <taxon>Entelegynae</taxon>
        <taxon>Araneoidea</taxon>
        <taxon>Araneidae</taxon>
        <taxon>Caerostris</taxon>
    </lineage>
</organism>
<dbReference type="EMBL" id="BPLQ01015547">
    <property type="protein sequence ID" value="GIY88934.1"/>
    <property type="molecule type" value="Genomic_DNA"/>
</dbReference>
<evidence type="ECO:0000313" key="1">
    <source>
        <dbReference type="EMBL" id="GIY88934.1"/>
    </source>
</evidence>
<gene>
    <name evidence="1" type="ORF">CDAR_264151</name>
</gene>
<dbReference type="Proteomes" id="UP001054837">
    <property type="component" value="Unassembled WGS sequence"/>
</dbReference>
<sequence>IINALEWRETVKVLIQPKDFSLRQLFTEKKIKKDAPAKEEKKKKI</sequence>
<reference evidence="1 2" key="1">
    <citation type="submission" date="2021-06" db="EMBL/GenBank/DDBJ databases">
        <title>Caerostris darwini draft genome.</title>
        <authorList>
            <person name="Kono N."/>
            <person name="Arakawa K."/>
        </authorList>
    </citation>
    <scope>NUCLEOTIDE SEQUENCE [LARGE SCALE GENOMIC DNA]</scope>
</reference>